<evidence type="ECO:0000256" key="6">
    <source>
        <dbReference type="PROSITE-ProRule" id="PRU00283"/>
    </source>
</evidence>
<dbReference type="InterPro" id="IPR027640">
    <property type="entry name" value="Kinesin-like_fam"/>
</dbReference>
<sequence length="789" mass="89396">MVKQTIQIFARVKPTARKQQQGIYSVDEDEKLIPSLEIILPRDLADGFVNNKRESYKFKFQRIFDQDANQETIFENIAKPVAESVLAGYNGTIFAYGQTGSGKTFTITGGAERYSDRGIIPRTLSYIFEQLQKDTSKIYTTHISYLEIYNECGYDLLDPRHEASSLEDLPKVTILEDPDQNIHLKNLSLHHATTEEEALNLLFLGDTNRMIAETPMNQASTRSHCIFTIHLSSKEPGSATVRHAKLHLVDLAGSERVAKTGVGGQLLTEAKYINLSLHYLEQVIIALSEKHRSHIPYRNSMMTSVLRDSLGGNCMTTMIATLSLEKRNIDESISTCRFAQRVALIKNEAVLNEEIDPRLMIVRLQKEIQELKDELAIVTGEQRPEALTEAELLQLEKLITSFLEDQDPESRLEVGADMRKIHHCFHHLKKLLNDKKIHGKSTVSSEIKDQDCQEPLKEEEYKKLRDILQQRDNEINILVNMLKKEKKKAQDALHLSSVDRNEFRHSQSSPFPPGNPEGPRTSSSASTQVQDASTFGYRSTLLQRKTGMREEMSLGRQEAFEIFKRDHADSVTIADNKQILKQRFSEAKALGENINEARSKIGRLKEEITQRHLQQVALGISENMAEPSVPDLLEEKLRSQLEEEKKRYKTMFIRLKALKVEIEHLQLLDKAKVKLQKEFEAWWAEEATSLQVNSPAVKSLSHMKPFQTPGSQHQESPLLSNKSDVNAGKILPSSCPILHSQEQNRTSASLDDSLPARPTSSIPLTGDSQTDSDILAFIKARQSILQKKC</sequence>
<keyword evidence="4 6" id="KW-0067">ATP-binding</keyword>
<dbReference type="PRINTS" id="PR00380">
    <property type="entry name" value="KINESINHEAVY"/>
</dbReference>
<dbReference type="PROSITE" id="PS00411">
    <property type="entry name" value="KINESIN_MOTOR_1"/>
    <property type="match status" value="1"/>
</dbReference>
<name>A0A671DLB8_RHIFE</name>
<dbReference type="InterPro" id="IPR001752">
    <property type="entry name" value="Kinesin_motor_dom"/>
</dbReference>
<dbReference type="Ensembl" id="ENSRFET00010001808.1">
    <property type="protein sequence ID" value="ENSRFEP00010001637.1"/>
    <property type="gene ID" value="ENSRFEG00010001180.1"/>
</dbReference>
<dbReference type="Proteomes" id="UP000472240">
    <property type="component" value="Chromosome 3"/>
</dbReference>
<evidence type="ECO:0000256" key="7">
    <source>
        <dbReference type="RuleBase" id="RU000394"/>
    </source>
</evidence>
<dbReference type="SUPFAM" id="SSF52540">
    <property type="entry name" value="P-loop containing nucleoside triphosphate hydrolases"/>
    <property type="match status" value="1"/>
</dbReference>
<keyword evidence="6 7" id="KW-0505">Motor protein</keyword>
<dbReference type="FunFam" id="3.40.850.10:FF:000039">
    <property type="entry name" value="Kinesin-like protein"/>
    <property type="match status" value="1"/>
</dbReference>
<dbReference type="Gene3D" id="3.40.850.10">
    <property type="entry name" value="Kinesin motor domain"/>
    <property type="match status" value="1"/>
</dbReference>
<dbReference type="AlphaFoldDB" id="A0A671DLB8"/>
<keyword evidence="3 6" id="KW-0547">Nucleotide-binding</keyword>
<evidence type="ECO:0000256" key="1">
    <source>
        <dbReference type="ARBA" id="ARBA00004245"/>
    </source>
</evidence>
<dbReference type="PANTHER" id="PTHR47968">
    <property type="entry name" value="CENTROMERE PROTEIN E"/>
    <property type="match status" value="1"/>
</dbReference>
<dbReference type="InterPro" id="IPR019821">
    <property type="entry name" value="Kinesin_motor_CS"/>
</dbReference>
<keyword evidence="11" id="KW-1185">Reference proteome</keyword>
<evidence type="ECO:0000313" key="11">
    <source>
        <dbReference type="Proteomes" id="UP000472240"/>
    </source>
</evidence>
<feature type="binding site" evidence="6">
    <location>
        <begin position="97"/>
        <end position="104"/>
    </location>
    <ligand>
        <name>ATP</name>
        <dbReference type="ChEBI" id="CHEBI:30616"/>
    </ligand>
</feature>
<reference evidence="10 11" key="2">
    <citation type="journal article" date="2018" name="Annu Rev Anim Biosci">
        <title>Bat Biology, Genomes, and the Bat1K Project: To Generate Chromosome-Level Genomes for All Living Bat Species.</title>
        <authorList>
            <person name="Teeling E.C."/>
            <person name="Vernes S.C."/>
            <person name="Davalos L.M."/>
            <person name="Ray D.A."/>
            <person name="Gilbert M.T.P."/>
            <person name="Myers E."/>
        </authorList>
    </citation>
    <scope>NUCLEOTIDE SEQUENCE</scope>
</reference>
<dbReference type="GO" id="GO:0008017">
    <property type="term" value="F:microtubule binding"/>
    <property type="evidence" value="ECO:0007669"/>
    <property type="project" value="InterPro"/>
</dbReference>
<dbReference type="InterPro" id="IPR027417">
    <property type="entry name" value="P-loop_NTPase"/>
</dbReference>
<evidence type="ECO:0000259" key="9">
    <source>
        <dbReference type="PROSITE" id="PS50067"/>
    </source>
</evidence>
<comment type="similarity">
    <text evidence="6 7">Belongs to the TRAFAC class myosin-kinesin ATPase superfamily. Kinesin family.</text>
</comment>
<keyword evidence="2" id="KW-0963">Cytoplasm</keyword>
<comment type="subcellular location">
    <subcellularLocation>
        <location evidence="1">Cytoplasm</location>
        <location evidence="1">Cytoskeleton</location>
    </subcellularLocation>
</comment>
<dbReference type="GO" id="GO:0005524">
    <property type="term" value="F:ATP binding"/>
    <property type="evidence" value="ECO:0007669"/>
    <property type="project" value="UniProtKB-UniRule"/>
</dbReference>
<dbReference type="InterPro" id="IPR056524">
    <property type="entry name" value="KIF6/9_C"/>
</dbReference>
<feature type="compositionally biased region" description="Polar residues" evidence="8">
    <location>
        <begin position="708"/>
        <end position="724"/>
    </location>
</feature>
<dbReference type="InParanoid" id="A0A671DLB8"/>
<dbReference type="GO" id="GO:0007018">
    <property type="term" value="P:microtubule-based movement"/>
    <property type="evidence" value="ECO:0007669"/>
    <property type="project" value="InterPro"/>
</dbReference>
<reference evidence="10" key="4">
    <citation type="submission" date="2025-08" db="UniProtKB">
        <authorList>
            <consortium name="Ensembl"/>
        </authorList>
    </citation>
    <scope>IDENTIFICATION</scope>
</reference>
<feature type="compositionally biased region" description="Polar residues" evidence="8">
    <location>
        <begin position="520"/>
        <end position="538"/>
    </location>
</feature>
<evidence type="ECO:0000256" key="4">
    <source>
        <dbReference type="ARBA" id="ARBA00022840"/>
    </source>
</evidence>
<dbReference type="PROSITE" id="PS50067">
    <property type="entry name" value="KINESIN_MOTOR_2"/>
    <property type="match status" value="1"/>
</dbReference>
<protein>
    <recommendedName>
        <fullName evidence="7">Kinesin-like protein</fullName>
    </recommendedName>
</protein>
<reference evidence="10 11" key="1">
    <citation type="journal article" date="2015" name="Annu Rev Anim Biosci">
        <title>The Genome 10K Project: a way forward.</title>
        <authorList>
            <person name="Koepfli K.P."/>
            <person name="Paten B."/>
            <person name="O'Brien S.J."/>
            <person name="Koepfli K.P."/>
            <person name="Paten B."/>
            <person name="Antunes A."/>
            <person name="Belov K."/>
            <person name="Bustamante C."/>
            <person name="Castoe T.A."/>
            <person name="Clawson H."/>
            <person name="Crawford A.J."/>
            <person name="Diekhans M."/>
            <person name="Distel D."/>
            <person name="Durbin R."/>
            <person name="Earl D."/>
            <person name="Fujita M.K."/>
            <person name="Gamble T."/>
            <person name="Georges A."/>
            <person name="Gemmell N."/>
            <person name="Gilbert M.T."/>
            <person name="Graves J.M."/>
            <person name="Green R.E."/>
            <person name="Hickey G."/>
            <person name="Jarvis E.D."/>
            <person name="Johnson W."/>
            <person name="Komissarov A."/>
            <person name="Korf I."/>
            <person name="Kuhn R."/>
            <person name="Larkin D.M."/>
            <person name="Lewin H."/>
            <person name="Lopez J.V."/>
            <person name="Ma J."/>
            <person name="Marques-Bonet T."/>
            <person name="Miller W."/>
            <person name="Murphy R."/>
            <person name="Pevzner P."/>
            <person name="Shapiro B."/>
            <person name="Steiner C."/>
            <person name="Tamazian G."/>
            <person name="Venkatesh B."/>
            <person name="Wang J."/>
            <person name="Wayne R."/>
            <person name="Wiley E."/>
            <person name="Yang H."/>
            <person name="Zhang G."/>
            <person name="Haussler D."/>
            <person name="Ryder O."/>
            <person name="O'Brien S.J."/>
        </authorList>
    </citation>
    <scope>NUCLEOTIDE SEQUENCE</scope>
</reference>
<feature type="compositionally biased region" description="Polar residues" evidence="8">
    <location>
        <begin position="741"/>
        <end position="750"/>
    </location>
</feature>
<proteinExistence type="inferred from homology"/>
<feature type="region of interest" description="Disordered" evidence="8">
    <location>
        <begin position="741"/>
        <end position="767"/>
    </location>
</feature>
<feature type="region of interest" description="Disordered" evidence="8">
    <location>
        <begin position="499"/>
        <end position="538"/>
    </location>
</feature>
<dbReference type="GeneTree" id="ENSGT00940000157697"/>
<dbReference type="PANTHER" id="PTHR47968:SF67">
    <property type="entry name" value="KINESIN MOTOR DOMAIN-CONTAINING PROTEIN"/>
    <property type="match status" value="1"/>
</dbReference>
<feature type="compositionally biased region" description="Polar residues" evidence="8">
    <location>
        <begin position="758"/>
        <end position="767"/>
    </location>
</feature>
<dbReference type="SMART" id="SM00129">
    <property type="entry name" value="KISc"/>
    <property type="match status" value="1"/>
</dbReference>
<dbReference type="Pfam" id="PF00225">
    <property type="entry name" value="Kinesin"/>
    <property type="match status" value="1"/>
</dbReference>
<evidence type="ECO:0000256" key="8">
    <source>
        <dbReference type="SAM" id="MobiDB-lite"/>
    </source>
</evidence>
<evidence type="ECO:0000256" key="3">
    <source>
        <dbReference type="ARBA" id="ARBA00022741"/>
    </source>
</evidence>
<accession>A0A671DLB8</accession>
<reference evidence="11" key="3">
    <citation type="submission" date="2018-12" db="EMBL/GenBank/DDBJ databases">
        <title>G10K-VGP greater horseshoe bat female genome, primary haplotype.</title>
        <authorList>
            <person name="Teeling E."/>
            <person name="Myers G."/>
            <person name="Vernes S."/>
            <person name="Pippel M."/>
            <person name="Winkler S."/>
            <person name="Fedrigo O."/>
            <person name="Rhie A."/>
            <person name="Koren S."/>
            <person name="Phillippy A."/>
            <person name="Lewin H."/>
            <person name="Damas J."/>
            <person name="Howe K."/>
            <person name="Mountcastle J."/>
            <person name="Jarvis E.D."/>
        </authorList>
    </citation>
    <scope>NUCLEOTIDE SEQUENCE [LARGE SCALE GENOMIC DNA]</scope>
</reference>
<dbReference type="Pfam" id="PF23735">
    <property type="entry name" value="KIF9"/>
    <property type="match status" value="1"/>
</dbReference>
<dbReference type="GO" id="GO:0005874">
    <property type="term" value="C:microtubule"/>
    <property type="evidence" value="ECO:0007669"/>
    <property type="project" value="UniProtKB-KW"/>
</dbReference>
<reference evidence="10" key="5">
    <citation type="submission" date="2025-09" db="UniProtKB">
        <authorList>
            <consortium name="Ensembl"/>
        </authorList>
    </citation>
    <scope>IDENTIFICATION</scope>
</reference>
<evidence type="ECO:0000256" key="5">
    <source>
        <dbReference type="ARBA" id="ARBA00023212"/>
    </source>
</evidence>
<feature type="region of interest" description="Disordered" evidence="8">
    <location>
        <begin position="701"/>
        <end position="725"/>
    </location>
</feature>
<keyword evidence="7" id="KW-0493">Microtubule</keyword>
<evidence type="ECO:0000313" key="10">
    <source>
        <dbReference type="Ensembl" id="ENSRFEP00010001637.1"/>
    </source>
</evidence>
<organism evidence="10 11">
    <name type="scientific">Rhinolophus ferrumequinum</name>
    <name type="common">Greater horseshoe bat</name>
    <dbReference type="NCBI Taxonomy" id="59479"/>
    <lineage>
        <taxon>Eukaryota</taxon>
        <taxon>Metazoa</taxon>
        <taxon>Chordata</taxon>
        <taxon>Craniata</taxon>
        <taxon>Vertebrata</taxon>
        <taxon>Euteleostomi</taxon>
        <taxon>Mammalia</taxon>
        <taxon>Eutheria</taxon>
        <taxon>Laurasiatheria</taxon>
        <taxon>Chiroptera</taxon>
        <taxon>Yinpterochiroptera</taxon>
        <taxon>Rhinolophoidea</taxon>
        <taxon>Rhinolophidae</taxon>
        <taxon>Rhinolophinae</taxon>
        <taxon>Rhinolophus</taxon>
    </lineage>
</organism>
<dbReference type="InterPro" id="IPR036961">
    <property type="entry name" value="Kinesin_motor_dom_sf"/>
</dbReference>
<dbReference type="GO" id="GO:0003777">
    <property type="term" value="F:microtubule motor activity"/>
    <property type="evidence" value="ECO:0007669"/>
    <property type="project" value="InterPro"/>
</dbReference>
<gene>
    <name evidence="10" type="primary">KIF6</name>
</gene>
<keyword evidence="5" id="KW-0206">Cytoskeleton</keyword>
<feature type="domain" description="Kinesin motor" evidence="9">
    <location>
        <begin position="5"/>
        <end position="345"/>
    </location>
</feature>
<dbReference type="OMA" id="DFDLWYQ"/>
<evidence type="ECO:0000256" key="2">
    <source>
        <dbReference type="ARBA" id="ARBA00022490"/>
    </source>
</evidence>